<dbReference type="EMBL" id="KZ293697">
    <property type="protein sequence ID" value="PBK84581.1"/>
    <property type="molecule type" value="Genomic_DNA"/>
</dbReference>
<keyword evidence="2" id="KW-1185">Reference proteome</keyword>
<name>A0A2H3CND5_ARMGA</name>
<evidence type="ECO:0000313" key="1">
    <source>
        <dbReference type="EMBL" id="PBK84581.1"/>
    </source>
</evidence>
<dbReference type="OMA" id="IEFNGWT"/>
<dbReference type="SUPFAM" id="SSF52047">
    <property type="entry name" value="RNI-like"/>
    <property type="match status" value="1"/>
</dbReference>
<dbReference type="OrthoDB" id="3365698at2759"/>
<dbReference type="AlphaFoldDB" id="A0A2H3CND5"/>
<protein>
    <recommendedName>
        <fullName evidence="3">F-box domain-containing protein</fullName>
    </recommendedName>
</protein>
<organism evidence="1 2">
    <name type="scientific">Armillaria gallica</name>
    <name type="common">Bulbous honey fungus</name>
    <name type="synonym">Armillaria bulbosa</name>
    <dbReference type="NCBI Taxonomy" id="47427"/>
    <lineage>
        <taxon>Eukaryota</taxon>
        <taxon>Fungi</taxon>
        <taxon>Dikarya</taxon>
        <taxon>Basidiomycota</taxon>
        <taxon>Agaricomycotina</taxon>
        <taxon>Agaricomycetes</taxon>
        <taxon>Agaricomycetidae</taxon>
        <taxon>Agaricales</taxon>
        <taxon>Marasmiineae</taxon>
        <taxon>Physalacriaceae</taxon>
        <taxon>Armillaria</taxon>
    </lineage>
</organism>
<gene>
    <name evidence="1" type="ORF">ARMGADRAFT_1170003</name>
</gene>
<accession>A0A2H3CND5</accession>
<dbReference type="InParanoid" id="A0A2H3CND5"/>
<evidence type="ECO:0000313" key="2">
    <source>
        <dbReference type="Proteomes" id="UP000217790"/>
    </source>
</evidence>
<sequence>MQSSSASLDTIVARYAWLSTFSHPPDVLPLLSTNDPPSFQQSIRLNASVERLNAALSGIQSDLDILRRAVASLEVQMSRLLSLKHECKTILSPIRHLPTEIIIEILRCTRTMDVRCSDTRRDIHRFGFNVFVIENGPWCLGHVCSLWRYTIENLCPELWSTMTIEVPSKRGSPDQRAEKRNMVQLLERVLERTRDHQLDFCFENRNLVGPRCSKTVAQCFSIMLAHSSRWRRAKLVITPSLLSRISLIRGKLDLIEDAYLKCSGYPSPHNIDAFAVAPNLKSLHLENMHRSAEVHFPTANLVSFFDGRPFSGDRVTQRYLHYITSSPNLVSFSWHHHSDIPISSLPYYPLITHPTLRELSACSGKLLHSLISPSLTKMALGSGHEDLINIPVKCPPDALSELHDLLVRSQCSLTVLSLVDAGANEQLSAIIALCPHLRDLSIEFNGWTSDDLDTDLGISSLISRMSETHVVEGVNRHILVPDLESLAIKLFSVSSEYIFFIDRQFVKMVVSRVGSESRNPSQLKKLCMTVIGSGWDWDLNASSLDALFALDGNHGFNATLFLDHGDIDTVRTESGYSG</sequence>
<dbReference type="Proteomes" id="UP000217790">
    <property type="component" value="Unassembled WGS sequence"/>
</dbReference>
<reference evidence="2" key="1">
    <citation type="journal article" date="2017" name="Nat. Ecol. Evol.">
        <title>Genome expansion and lineage-specific genetic innovations in the forest pathogenic fungi Armillaria.</title>
        <authorList>
            <person name="Sipos G."/>
            <person name="Prasanna A.N."/>
            <person name="Walter M.C."/>
            <person name="O'Connor E."/>
            <person name="Balint B."/>
            <person name="Krizsan K."/>
            <person name="Kiss B."/>
            <person name="Hess J."/>
            <person name="Varga T."/>
            <person name="Slot J."/>
            <person name="Riley R."/>
            <person name="Boka B."/>
            <person name="Rigling D."/>
            <person name="Barry K."/>
            <person name="Lee J."/>
            <person name="Mihaltcheva S."/>
            <person name="LaButti K."/>
            <person name="Lipzen A."/>
            <person name="Waldron R."/>
            <person name="Moloney N.M."/>
            <person name="Sperisen C."/>
            <person name="Kredics L."/>
            <person name="Vagvoelgyi C."/>
            <person name="Patrignani A."/>
            <person name="Fitzpatrick D."/>
            <person name="Nagy I."/>
            <person name="Doyle S."/>
            <person name="Anderson J.B."/>
            <person name="Grigoriev I.V."/>
            <person name="Gueldener U."/>
            <person name="Muensterkoetter M."/>
            <person name="Nagy L.G."/>
        </authorList>
    </citation>
    <scope>NUCLEOTIDE SEQUENCE [LARGE SCALE GENOMIC DNA]</scope>
    <source>
        <strain evidence="2">Ar21-2</strain>
    </source>
</reference>
<evidence type="ECO:0008006" key="3">
    <source>
        <dbReference type="Google" id="ProtNLM"/>
    </source>
</evidence>
<proteinExistence type="predicted"/>